<feature type="non-terminal residue" evidence="1">
    <location>
        <position position="1"/>
    </location>
</feature>
<dbReference type="InterPro" id="IPR043128">
    <property type="entry name" value="Rev_trsase/Diguanyl_cyclase"/>
</dbReference>
<sequence>KAIFQINPDKCCIPVQEIDFLSHTINEQCIKPNGDKIKAIVDLPAPTTLKEANEFLGKINWYRKFIPNFARIAAPLHKVTNKTKHHRHEFGWGPD</sequence>
<feature type="non-terminal residue" evidence="1">
    <location>
        <position position="95"/>
    </location>
</feature>
<proteinExistence type="predicted"/>
<accession>A0A815Y225</accession>
<evidence type="ECO:0000313" key="2">
    <source>
        <dbReference type="Proteomes" id="UP000663845"/>
    </source>
</evidence>
<name>A0A815Y225_9BILA</name>
<reference evidence="1" key="1">
    <citation type="submission" date="2021-02" db="EMBL/GenBank/DDBJ databases">
        <authorList>
            <person name="Nowell W R."/>
        </authorList>
    </citation>
    <scope>NUCLEOTIDE SEQUENCE</scope>
</reference>
<dbReference type="PANTHER" id="PTHR33064:SF37">
    <property type="entry name" value="RIBONUCLEASE H"/>
    <property type="match status" value="1"/>
</dbReference>
<evidence type="ECO:0008006" key="3">
    <source>
        <dbReference type="Google" id="ProtNLM"/>
    </source>
</evidence>
<evidence type="ECO:0000313" key="1">
    <source>
        <dbReference type="EMBL" id="CAF1565660.1"/>
    </source>
</evidence>
<dbReference type="AlphaFoldDB" id="A0A815Y225"/>
<protein>
    <recommendedName>
        <fullName evidence="3">Reverse transcriptase</fullName>
    </recommendedName>
</protein>
<dbReference type="Proteomes" id="UP000663845">
    <property type="component" value="Unassembled WGS sequence"/>
</dbReference>
<comment type="caution">
    <text evidence="1">The sequence shown here is derived from an EMBL/GenBank/DDBJ whole genome shotgun (WGS) entry which is preliminary data.</text>
</comment>
<dbReference type="InterPro" id="IPR043502">
    <property type="entry name" value="DNA/RNA_pol_sf"/>
</dbReference>
<gene>
    <name evidence="1" type="ORF">JYZ213_LOCUS47116</name>
</gene>
<dbReference type="SUPFAM" id="SSF56672">
    <property type="entry name" value="DNA/RNA polymerases"/>
    <property type="match status" value="1"/>
</dbReference>
<dbReference type="EMBL" id="CAJNOG010007542">
    <property type="protein sequence ID" value="CAF1565660.1"/>
    <property type="molecule type" value="Genomic_DNA"/>
</dbReference>
<dbReference type="Gene3D" id="3.30.70.270">
    <property type="match status" value="1"/>
</dbReference>
<dbReference type="InterPro" id="IPR051320">
    <property type="entry name" value="Viral_Replic_Matur_Polypro"/>
</dbReference>
<dbReference type="PANTHER" id="PTHR33064">
    <property type="entry name" value="POL PROTEIN"/>
    <property type="match status" value="1"/>
</dbReference>
<organism evidence="1 2">
    <name type="scientific">Adineta steineri</name>
    <dbReference type="NCBI Taxonomy" id="433720"/>
    <lineage>
        <taxon>Eukaryota</taxon>
        <taxon>Metazoa</taxon>
        <taxon>Spiralia</taxon>
        <taxon>Gnathifera</taxon>
        <taxon>Rotifera</taxon>
        <taxon>Eurotatoria</taxon>
        <taxon>Bdelloidea</taxon>
        <taxon>Adinetida</taxon>
        <taxon>Adinetidae</taxon>
        <taxon>Adineta</taxon>
    </lineage>
</organism>